<dbReference type="AlphaFoldDB" id="A0A177LYW0"/>
<protein>
    <submittedName>
        <fullName evidence="1">Transcriptional regulator</fullName>
    </submittedName>
</protein>
<sequence>MMSQLSAYQSGLKEHNLAYELLKRKLRTSIVRQIIQILRPKDLRYIYYSIHKERPISGVIPSVEAIAQTRESFLYMVVFASIYRSASRVDIKTNMDINAIVFAWDYFCNMFPDHIRERRPYGRIRPANFDEAWVIAHAIKNGSADLQYCSACRRNFFIIYCTNYPPICQSCALKNASSKRTPTNI</sequence>
<comment type="caution">
    <text evidence="1">The sequence shown here is derived from an EMBL/GenBank/DDBJ whole genome shotgun (WGS) entry which is preliminary data.</text>
</comment>
<reference evidence="1 2" key="1">
    <citation type="submission" date="2016-03" db="EMBL/GenBank/DDBJ databases">
        <authorList>
            <person name="Ploux O."/>
        </authorList>
    </citation>
    <scope>NUCLEOTIDE SEQUENCE [LARGE SCALE GENOMIC DNA]</scope>
    <source>
        <strain evidence="1 2">R-45371</strain>
    </source>
</reference>
<name>A0A177LYW0_METMH</name>
<accession>A0A177LYW0</accession>
<dbReference type="EMBL" id="LUUH01000089">
    <property type="protein sequence ID" value="OAH98224.1"/>
    <property type="molecule type" value="Genomic_DNA"/>
</dbReference>
<dbReference type="Proteomes" id="UP000077763">
    <property type="component" value="Unassembled WGS sequence"/>
</dbReference>
<proteinExistence type="predicted"/>
<dbReference type="SUPFAM" id="SSF160930">
    <property type="entry name" value="FlhC-like"/>
    <property type="match status" value="1"/>
</dbReference>
<organism evidence="1 2">
    <name type="scientific">Methylomonas methanica</name>
    <dbReference type="NCBI Taxonomy" id="421"/>
    <lineage>
        <taxon>Bacteria</taxon>
        <taxon>Pseudomonadati</taxon>
        <taxon>Pseudomonadota</taxon>
        <taxon>Gammaproteobacteria</taxon>
        <taxon>Methylococcales</taxon>
        <taxon>Methylococcaceae</taxon>
        <taxon>Methylomonas</taxon>
    </lineage>
</organism>
<gene>
    <name evidence="1" type="ORF">A1353_21960</name>
</gene>
<evidence type="ECO:0000313" key="2">
    <source>
        <dbReference type="Proteomes" id="UP000077763"/>
    </source>
</evidence>
<evidence type="ECO:0000313" key="1">
    <source>
        <dbReference type="EMBL" id="OAH98224.1"/>
    </source>
</evidence>